<dbReference type="PROSITE" id="PS50994">
    <property type="entry name" value="INTEGRASE"/>
    <property type="match status" value="1"/>
</dbReference>
<comment type="caution">
    <text evidence="4">The sequence shown here is derived from an EMBL/GenBank/DDBJ whole genome shotgun (WGS) entry which is preliminary data.</text>
</comment>
<dbReference type="Pfam" id="PF00078">
    <property type="entry name" value="RVT_1"/>
    <property type="match status" value="1"/>
</dbReference>
<dbReference type="SUPFAM" id="SSF56672">
    <property type="entry name" value="DNA/RNA polymerases"/>
    <property type="match status" value="1"/>
</dbReference>
<dbReference type="Gene3D" id="3.30.420.10">
    <property type="entry name" value="Ribonuclease H-like superfamily/Ribonuclease H"/>
    <property type="match status" value="1"/>
</dbReference>
<dbReference type="InterPro" id="IPR001584">
    <property type="entry name" value="Integrase_cat-core"/>
</dbReference>
<name>A0A068SIZ5_9FUNG</name>
<dbReference type="InterPro" id="IPR043502">
    <property type="entry name" value="DNA/RNA_pol_sf"/>
</dbReference>
<evidence type="ECO:0000259" key="3">
    <source>
        <dbReference type="PROSITE" id="PS50994"/>
    </source>
</evidence>
<accession>A0A068SIZ5</accession>
<dbReference type="Proteomes" id="UP000027586">
    <property type="component" value="Unassembled WGS sequence"/>
</dbReference>
<organism evidence="4 5">
    <name type="scientific">Lichtheimia corymbifera JMRC:FSU:9682</name>
    <dbReference type="NCBI Taxonomy" id="1263082"/>
    <lineage>
        <taxon>Eukaryota</taxon>
        <taxon>Fungi</taxon>
        <taxon>Fungi incertae sedis</taxon>
        <taxon>Mucoromycota</taxon>
        <taxon>Mucoromycotina</taxon>
        <taxon>Mucoromycetes</taxon>
        <taxon>Mucorales</taxon>
        <taxon>Lichtheimiaceae</taxon>
        <taxon>Lichtheimia</taxon>
    </lineage>
</organism>
<dbReference type="OrthoDB" id="2285305at2759"/>
<proteinExistence type="predicted"/>
<protein>
    <recommendedName>
        <fullName evidence="6">Retrotransposon ty3-gypsy subclass</fullName>
    </recommendedName>
</protein>
<keyword evidence="1" id="KW-0511">Multifunctional enzyme</keyword>
<dbReference type="Gene3D" id="1.10.340.70">
    <property type="match status" value="1"/>
</dbReference>
<evidence type="ECO:0000256" key="1">
    <source>
        <dbReference type="ARBA" id="ARBA00023268"/>
    </source>
</evidence>
<dbReference type="InterPro" id="IPR050951">
    <property type="entry name" value="Retrovirus_Pol_polyprotein"/>
</dbReference>
<dbReference type="Pfam" id="PF17919">
    <property type="entry name" value="RT_RNaseH_2"/>
    <property type="match status" value="1"/>
</dbReference>
<evidence type="ECO:0008006" key="6">
    <source>
        <dbReference type="Google" id="ProtNLM"/>
    </source>
</evidence>
<dbReference type="InterPro" id="IPR036397">
    <property type="entry name" value="RNaseH_sf"/>
</dbReference>
<gene>
    <name evidence="4" type="ORF">LCOR_12231.1</name>
</gene>
<dbReference type="Gene3D" id="3.30.70.270">
    <property type="match status" value="2"/>
</dbReference>
<dbReference type="STRING" id="1263082.A0A068SIZ5"/>
<dbReference type="PROSITE" id="PS50878">
    <property type="entry name" value="RT_POL"/>
    <property type="match status" value="1"/>
</dbReference>
<keyword evidence="5" id="KW-1185">Reference proteome</keyword>
<dbReference type="GO" id="GO:0003676">
    <property type="term" value="F:nucleic acid binding"/>
    <property type="evidence" value="ECO:0007669"/>
    <property type="project" value="InterPro"/>
</dbReference>
<dbReference type="CDD" id="cd01647">
    <property type="entry name" value="RT_LTR"/>
    <property type="match status" value="1"/>
</dbReference>
<feature type="domain" description="Reverse transcriptase" evidence="2">
    <location>
        <begin position="113"/>
        <end position="295"/>
    </location>
</feature>
<dbReference type="InterPro" id="IPR041577">
    <property type="entry name" value="RT_RNaseH_2"/>
</dbReference>
<dbReference type="FunFam" id="3.30.70.270:FF:000020">
    <property type="entry name" value="Transposon Tf2-6 polyprotein-like Protein"/>
    <property type="match status" value="1"/>
</dbReference>
<dbReference type="InterPro" id="IPR041588">
    <property type="entry name" value="Integrase_H2C2"/>
</dbReference>
<evidence type="ECO:0000313" key="4">
    <source>
        <dbReference type="EMBL" id="CDH61456.1"/>
    </source>
</evidence>
<dbReference type="PANTHER" id="PTHR37984:SF5">
    <property type="entry name" value="PROTEIN NYNRIN-LIKE"/>
    <property type="match status" value="1"/>
</dbReference>
<dbReference type="InterPro" id="IPR012337">
    <property type="entry name" value="RNaseH-like_sf"/>
</dbReference>
<dbReference type="VEuPathDB" id="FungiDB:LCOR_12231.1"/>
<dbReference type="CDD" id="cd09274">
    <property type="entry name" value="RNase_HI_RT_Ty3"/>
    <property type="match status" value="1"/>
</dbReference>
<dbReference type="EMBL" id="CBTN010000195">
    <property type="protein sequence ID" value="CDH61456.1"/>
    <property type="molecule type" value="Genomic_DNA"/>
</dbReference>
<feature type="domain" description="Integrase catalytic" evidence="3">
    <location>
        <begin position="630"/>
        <end position="794"/>
    </location>
</feature>
<dbReference type="GO" id="GO:0003824">
    <property type="term" value="F:catalytic activity"/>
    <property type="evidence" value="ECO:0007669"/>
    <property type="project" value="UniProtKB-KW"/>
</dbReference>
<dbReference type="InterPro" id="IPR043128">
    <property type="entry name" value="Rev_trsase/Diguanyl_cyclase"/>
</dbReference>
<dbReference type="GO" id="GO:0015074">
    <property type="term" value="P:DNA integration"/>
    <property type="evidence" value="ECO:0007669"/>
    <property type="project" value="InterPro"/>
</dbReference>
<dbReference type="AlphaFoldDB" id="A0A068SIZ5"/>
<dbReference type="InterPro" id="IPR000477">
    <property type="entry name" value="RT_dom"/>
</dbReference>
<evidence type="ECO:0000259" key="2">
    <source>
        <dbReference type="PROSITE" id="PS50878"/>
    </source>
</evidence>
<dbReference type="Gene3D" id="3.10.10.10">
    <property type="entry name" value="HIV Type 1 Reverse Transcriptase, subunit A, domain 1"/>
    <property type="match status" value="1"/>
</dbReference>
<evidence type="ECO:0000313" key="5">
    <source>
        <dbReference type="Proteomes" id="UP000027586"/>
    </source>
</evidence>
<reference evidence="4" key="1">
    <citation type="submission" date="2013-08" db="EMBL/GenBank/DDBJ databases">
        <title>Gene expansion shapes genome architecture in the human pathogen Lichtheimia corymbifera: an evolutionary genomics analysis in the ancient terrestrial Mucorales (Mucoromycotina).</title>
        <authorList>
            <person name="Schwartze V.U."/>
            <person name="Winter S."/>
            <person name="Shelest E."/>
            <person name="Marcet-Houben M."/>
            <person name="Horn F."/>
            <person name="Wehner S."/>
            <person name="Hoffmann K."/>
            <person name="Riege K."/>
            <person name="Sammeth M."/>
            <person name="Nowrousian M."/>
            <person name="Valiante V."/>
            <person name="Linde J."/>
            <person name="Jacobsen I.D."/>
            <person name="Marz M."/>
            <person name="Brakhage A.A."/>
            <person name="Gabaldon T."/>
            <person name="Bocker S."/>
            <person name="Voigt K."/>
        </authorList>
    </citation>
    <scope>NUCLEOTIDE SEQUENCE [LARGE SCALE GENOMIC DNA]</scope>
    <source>
        <strain evidence="4">FSU 9682</strain>
    </source>
</reference>
<dbReference type="PANTHER" id="PTHR37984">
    <property type="entry name" value="PROTEIN CBG26694"/>
    <property type="match status" value="1"/>
</dbReference>
<dbReference type="FunFam" id="3.10.20.370:FF:000001">
    <property type="entry name" value="Retrovirus-related Pol polyprotein from transposon 17.6-like protein"/>
    <property type="match status" value="1"/>
</dbReference>
<dbReference type="Pfam" id="PF17921">
    <property type="entry name" value="Integrase_H2C2"/>
    <property type="match status" value="1"/>
</dbReference>
<dbReference type="GO" id="GO:0005634">
    <property type="term" value="C:nucleus"/>
    <property type="evidence" value="ECO:0007669"/>
    <property type="project" value="UniProtKB-ARBA"/>
</dbReference>
<dbReference type="SUPFAM" id="SSF53098">
    <property type="entry name" value="Ribonuclease H-like"/>
    <property type="match status" value="1"/>
</dbReference>
<dbReference type="Pfam" id="PF00665">
    <property type="entry name" value="rve"/>
    <property type="match status" value="1"/>
</dbReference>
<sequence length="930" mass="106296">MIGKQGDKRVNRCQDTTDMDDCLPKISDENLFDIPKPNESPAGTLNQQQAFHAAIKTYLDANKKIPKKSFCNVSQSIVRLETPKGVTSSRPQYPLAEAAMDEVKATIKEWLADGVIERAPSYSAWNSPLTLAEKKDAQGKKVKLRLCLDPRHINELLPDNRYPIPLIKQIFHKLKGAAVYTTLDLKSAFHRFMIHPDNRHKLQFSLLGQQYRWVGAPFGLKILPSIFQATMGSLFNHLPFVQCFIDDIVIFSKDMHEHIDHVQQVINILTETNLILNPDKCHFAQQSVYLLGFCVSQKGVALDPRKVTNVQSWPRPKTGKDIMKFLGVITYFSEWIPNVTKLTAPLNKLRNFDSLDGLWQDTHEYSFETLKAILLKAPILRYPNMKYPFYVATDASNVGIGAVLYQIIDGETRHISFVAKSLNDAQRKYTTTKKELLAIIYALKQFHQYLWGRHFTLYTDHRALVYIHTQRVANSMMVNWLDTLLNYDFDVVHLPGIDNTLPDALSRLFPAESTLAADDDADILAEKNKHKRTGQKGNTKCRRVDTRHIRAKATHRNVTPPYADMLTPPVDDRKDLLIKAHAQGHFGAEAITRSLHSDGIHWNSMQKDAVEIVRQCPECQINNIVRHGYHPLRPIHVYISGDQWAIDLAGPFRPSFLNNSYIMVMVDVCTRFCIIRPLPNKQSDTIVRELITQFCTFGFPRYLQSDNGKEFVNSLIEKLAQATGFDQRLTTPYHPRANGVAERYVQTTVRTLKKSIRGAAKDWDIFLPAVQLAINSKITKRHNTAPFNLMFARKMNAFKDYREEKGLPPVSPNEWQQRIHEMETIVFPAISERVQAVIKAQKDQFDRKHYIVDFREGDVVNVKVRERKGKLDSTEYEGPYTIVQKTKGGSYVLKNANGKLNPAIINPPCLSLYPKMKLYPAMNYMLLKAS</sequence>